<feature type="chain" id="PRO_5002524129" description="Tat pathway signal sequence domain protein" evidence="2">
    <location>
        <begin position="38"/>
        <end position="284"/>
    </location>
</feature>
<feature type="compositionally biased region" description="Basic and acidic residues" evidence="1">
    <location>
        <begin position="134"/>
        <end position="144"/>
    </location>
</feature>
<gene>
    <name evidence="3" type="primary">sle_15930</name>
</gene>
<accession>A0A0F7VNC3</accession>
<dbReference type="KEGG" id="sle:sle_15930"/>
<evidence type="ECO:0000256" key="1">
    <source>
        <dbReference type="SAM" id="MobiDB-lite"/>
    </source>
</evidence>
<dbReference type="SUPFAM" id="SSF54416">
    <property type="entry name" value="Amine oxidase N-terminal region"/>
    <property type="match status" value="1"/>
</dbReference>
<keyword evidence="2" id="KW-0732">Signal</keyword>
<dbReference type="EMBL" id="LN831790">
    <property type="protein sequence ID" value="CQR61055.1"/>
    <property type="molecule type" value="Genomic_DNA"/>
</dbReference>
<feature type="compositionally biased region" description="Low complexity" evidence="1">
    <location>
        <begin position="73"/>
        <end position="82"/>
    </location>
</feature>
<organism evidence="3 4">
    <name type="scientific">Streptomyces leeuwenhoekii</name>
    <dbReference type="NCBI Taxonomy" id="1437453"/>
    <lineage>
        <taxon>Bacteria</taxon>
        <taxon>Bacillati</taxon>
        <taxon>Actinomycetota</taxon>
        <taxon>Actinomycetes</taxon>
        <taxon>Kitasatosporales</taxon>
        <taxon>Streptomycetaceae</taxon>
        <taxon>Streptomyces</taxon>
    </lineage>
</organism>
<evidence type="ECO:0000313" key="3">
    <source>
        <dbReference type="EMBL" id="CQR61055.1"/>
    </source>
</evidence>
<dbReference type="InterPro" id="IPR016182">
    <property type="entry name" value="Cu_amine_oxidase_N-reg"/>
</dbReference>
<dbReference type="Proteomes" id="UP000035016">
    <property type="component" value="Chromosome Chromosome"/>
</dbReference>
<dbReference type="GO" id="GO:0048038">
    <property type="term" value="F:quinone binding"/>
    <property type="evidence" value="ECO:0007669"/>
    <property type="project" value="InterPro"/>
</dbReference>
<protein>
    <recommendedName>
        <fullName evidence="5">Tat pathway signal sequence domain protein</fullName>
    </recommendedName>
</protein>
<evidence type="ECO:0000256" key="2">
    <source>
        <dbReference type="SAM" id="SignalP"/>
    </source>
</evidence>
<dbReference type="AlphaFoldDB" id="A0A0F7VNC3"/>
<dbReference type="RefSeq" id="WP_029384653.1">
    <property type="nucleotide sequence ID" value="NZ_AZSD01000238.1"/>
</dbReference>
<feature type="region of interest" description="Disordered" evidence="1">
    <location>
        <begin position="36"/>
        <end position="99"/>
    </location>
</feature>
<dbReference type="GO" id="GO:0008131">
    <property type="term" value="F:primary methylamine oxidase activity"/>
    <property type="evidence" value="ECO:0007669"/>
    <property type="project" value="InterPro"/>
</dbReference>
<dbReference type="GO" id="GO:0005507">
    <property type="term" value="F:copper ion binding"/>
    <property type="evidence" value="ECO:0007669"/>
    <property type="project" value="InterPro"/>
</dbReference>
<feature type="region of interest" description="Disordered" evidence="1">
    <location>
        <begin position="116"/>
        <end position="144"/>
    </location>
</feature>
<name>A0A0F7VNC3_STRLW</name>
<sequence length="284" mass="29827">MRTSVHRHLGKVMAGAALAVTATAVMVGITLPGAAGAGEADTGSARNTAQRAAQERIPGEGRGEGQGEGQGQGAVAPGAVEPPADEGERGTGSDPLTGDEMERAVRIALDRQVLRSAQDVDGDRGPQRLSVELARPDTAEPDARAPRRADVTFYDYEDDTLIIRTVDLATGTVARTGTQRGVQPPLSRAEQTEAARLLIADPLGAGLKADYKDATGRELTSPDQLELFAMVYRAAPGARPGALDRCGEHRCARLFPKAANGPWIDARHLVVDLSTREVAALGRD</sequence>
<feature type="compositionally biased region" description="Basic and acidic residues" evidence="1">
    <location>
        <begin position="53"/>
        <end position="65"/>
    </location>
</feature>
<evidence type="ECO:0000313" key="4">
    <source>
        <dbReference type="Proteomes" id="UP000035016"/>
    </source>
</evidence>
<evidence type="ECO:0008006" key="5">
    <source>
        <dbReference type="Google" id="ProtNLM"/>
    </source>
</evidence>
<feature type="signal peptide" evidence="2">
    <location>
        <begin position="1"/>
        <end position="37"/>
    </location>
</feature>
<dbReference type="GO" id="GO:0009308">
    <property type="term" value="P:amine metabolic process"/>
    <property type="evidence" value="ECO:0007669"/>
    <property type="project" value="InterPro"/>
</dbReference>
<proteinExistence type="predicted"/>
<reference evidence="3 4" key="1">
    <citation type="submission" date="2015-02" db="EMBL/GenBank/DDBJ databases">
        <authorList>
            <person name="Gomez-Escribano P.J."/>
        </authorList>
    </citation>
    <scope>NUCLEOTIDE SEQUENCE [LARGE SCALE GENOMIC DNA]</scope>
    <source>
        <strain evidence="4">C34 (DSM 42122 / NRRL B-24963)</strain>
    </source>
</reference>